<feature type="region of interest" description="Disordered" evidence="1">
    <location>
        <begin position="315"/>
        <end position="337"/>
    </location>
</feature>
<dbReference type="GO" id="GO:0006508">
    <property type="term" value="P:proteolysis"/>
    <property type="evidence" value="ECO:0007669"/>
    <property type="project" value="InterPro"/>
</dbReference>
<dbReference type="GO" id="GO:0004197">
    <property type="term" value="F:cysteine-type endopeptidase activity"/>
    <property type="evidence" value="ECO:0007669"/>
    <property type="project" value="InterPro"/>
</dbReference>
<protein>
    <submittedName>
        <fullName evidence="3">Caspase domain-containing protein</fullName>
    </submittedName>
</protein>
<dbReference type="SUPFAM" id="SSF52129">
    <property type="entry name" value="Caspase-like"/>
    <property type="match status" value="1"/>
</dbReference>
<keyword evidence="4" id="KW-1185">Reference proteome</keyword>
<gene>
    <name evidence="3" type="ORF">CLV41_101615</name>
</gene>
<name>A0A2S3V312_9HYPH</name>
<dbReference type="PANTHER" id="PTHR22576">
    <property type="entry name" value="MUCOSA ASSOCIATED LYMPHOID TISSUE LYMPHOMA TRANSLOCATION PROTEIN 1/PARACASPASE"/>
    <property type="match status" value="1"/>
</dbReference>
<feature type="compositionally biased region" description="Low complexity" evidence="1">
    <location>
        <begin position="385"/>
        <end position="403"/>
    </location>
</feature>
<comment type="caution">
    <text evidence="3">The sequence shown here is derived from an EMBL/GenBank/DDBJ whole genome shotgun (WGS) entry which is preliminary data.</text>
</comment>
<dbReference type="Gene3D" id="3.40.50.1460">
    <property type="match status" value="1"/>
</dbReference>
<sequence>MSNNLCIRRSPVVLVAAFLLLMTMLVPLRANAEARLALVIGNGAYSNVTALDNPVNDAALMAQSLRQVGFDVTLITEATQDQLIRAISDFGRKLREAGDDATGLFYYAGHGVQSFGSNYLLPVDIELRDAADLSLVGVPANAVLRQMFSARNQTNIVILDACRNNPFATIPDLSDNGLAEMKAPTGTFLAYSTAPGEIAVDGGGSNSPFTEALARRLSTPGVPIEVLFKDVRVEVLEATDGNQTPWDTSSLTVDFQFVPAVVLSAEEIQTRQLWDSVRLSRDPVQVLLFLRASPANPYTHEARALLQELMSQELQVEESAPQAEAPKAEPVDPVQSERDLIEQARQSGTAEAYRKYLDAFPEGAFAELARLELQTIVESGPGTDPVAEAPVAAAPEPQASEEAGSGPPETVAFNAPLGVGDPEIATRSIAELITGFPRFPPIEGLPEAVWKDKTCASCHQWEQSNLCEQAQNYVADKTRTVPQQHPLGGLFKEALGIWARDGCN</sequence>
<dbReference type="InterPro" id="IPR052039">
    <property type="entry name" value="Caspase-related_regulators"/>
</dbReference>
<dbReference type="AlphaFoldDB" id="A0A2S3V312"/>
<feature type="region of interest" description="Disordered" evidence="1">
    <location>
        <begin position="379"/>
        <end position="418"/>
    </location>
</feature>
<accession>A0A2S3V312</accession>
<dbReference type="PROSITE" id="PS50208">
    <property type="entry name" value="CASPASE_P20"/>
    <property type="match status" value="1"/>
</dbReference>
<evidence type="ECO:0000256" key="1">
    <source>
        <dbReference type="SAM" id="MobiDB-lite"/>
    </source>
</evidence>
<evidence type="ECO:0000313" key="4">
    <source>
        <dbReference type="Proteomes" id="UP000236959"/>
    </source>
</evidence>
<dbReference type="InterPro" id="IPR011600">
    <property type="entry name" value="Pept_C14_caspase"/>
</dbReference>
<reference evidence="3 4" key="1">
    <citation type="submission" date="2018-01" db="EMBL/GenBank/DDBJ databases">
        <title>Genomic Encyclopedia of Archaeal and Bacterial Type Strains, Phase II (KMG-II): from individual species to whole genera.</title>
        <authorList>
            <person name="Goeker M."/>
        </authorList>
    </citation>
    <scope>NUCLEOTIDE SEQUENCE [LARGE SCALE GENOMIC DNA]</scope>
    <source>
        <strain evidence="3 4">DSM 17023</strain>
    </source>
</reference>
<dbReference type="Proteomes" id="UP000236959">
    <property type="component" value="Unassembled WGS sequence"/>
</dbReference>
<dbReference type="InterPro" id="IPR029030">
    <property type="entry name" value="Caspase-like_dom_sf"/>
</dbReference>
<evidence type="ECO:0000259" key="2">
    <source>
        <dbReference type="PROSITE" id="PS50208"/>
    </source>
</evidence>
<dbReference type="InterPro" id="IPR001309">
    <property type="entry name" value="Pept_C14_p20"/>
</dbReference>
<evidence type="ECO:0000313" key="3">
    <source>
        <dbReference type="EMBL" id="POF34163.1"/>
    </source>
</evidence>
<proteinExistence type="predicted"/>
<organism evidence="3 4">
    <name type="scientific">Roseibium marinum</name>
    <dbReference type="NCBI Taxonomy" id="281252"/>
    <lineage>
        <taxon>Bacteria</taxon>
        <taxon>Pseudomonadati</taxon>
        <taxon>Pseudomonadota</taxon>
        <taxon>Alphaproteobacteria</taxon>
        <taxon>Hyphomicrobiales</taxon>
        <taxon>Stappiaceae</taxon>
        <taxon>Roseibium</taxon>
    </lineage>
</organism>
<dbReference type="PANTHER" id="PTHR22576:SF37">
    <property type="entry name" value="MUCOSA-ASSOCIATED LYMPHOID TISSUE LYMPHOMA TRANSLOCATION PROTEIN 1"/>
    <property type="match status" value="1"/>
</dbReference>
<feature type="compositionally biased region" description="Basic and acidic residues" evidence="1">
    <location>
        <begin position="326"/>
        <end position="337"/>
    </location>
</feature>
<dbReference type="Pfam" id="PF00656">
    <property type="entry name" value="Peptidase_C14"/>
    <property type="match status" value="1"/>
</dbReference>
<dbReference type="EMBL" id="PPCN01000001">
    <property type="protein sequence ID" value="POF34163.1"/>
    <property type="molecule type" value="Genomic_DNA"/>
</dbReference>
<feature type="domain" description="Caspase family p20" evidence="2">
    <location>
        <begin position="33"/>
        <end position="166"/>
    </location>
</feature>